<dbReference type="InterPro" id="IPR013761">
    <property type="entry name" value="SAM/pointed_sf"/>
</dbReference>
<dbReference type="Pfam" id="PF00536">
    <property type="entry name" value="SAM_1"/>
    <property type="match status" value="1"/>
</dbReference>
<dbReference type="EMBL" id="CAKKNE010000001">
    <property type="protein sequence ID" value="CAH0364518.1"/>
    <property type="molecule type" value="Genomic_DNA"/>
</dbReference>
<feature type="region of interest" description="Disordered" evidence="4">
    <location>
        <begin position="503"/>
        <end position="541"/>
    </location>
</feature>
<accession>A0A8J2S4E7</accession>
<reference evidence="6" key="1">
    <citation type="submission" date="2021-11" db="EMBL/GenBank/DDBJ databases">
        <authorList>
            <consortium name="Genoscope - CEA"/>
            <person name="William W."/>
        </authorList>
    </citation>
    <scope>NUCLEOTIDE SEQUENCE</scope>
</reference>
<comment type="caution">
    <text evidence="6">The sequence shown here is derived from an EMBL/GenBank/DDBJ whole genome shotgun (WGS) entry which is preliminary data.</text>
</comment>
<dbReference type="AlphaFoldDB" id="A0A8J2S4E7"/>
<dbReference type="PROSITE" id="PS50088">
    <property type="entry name" value="ANK_REPEAT"/>
    <property type="match status" value="2"/>
</dbReference>
<feature type="domain" description="SAM" evidence="5">
    <location>
        <begin position="654"/>
        <end position="718"/>
    </location>
</feature>
<gene>
    <name evidence="6" type="ORF">PECAL_1P08850</name>
</gene>
<dbReference type="InterPro" id="IPR002110">
    <property type="entry name" value="Ankyrin_rpt"/>
</dbReference>
<name>A0A8J2S4E7_9STRA</name>
<evidence type="ECO:0000313" key="7">
    <source>
        <dbReference type="Proteomes" id="UP000789595"/>
    </source>
</evidence>
<sequence length="735" mass="77508">MVDYSRFAHIDDSSSDDDDVAMEHVKHVAREVLGRPGGPQQNIDEMLESFRQGEARRRPEDHPLLPPPRFDVGSRVMCCVEEDEEIWLTGTVIRHWAQQEGMVCPYVVQVDEDRGEIWVHEDSESAIRALEKCEIVKRRPPASLGKALLEGVGDGVARDLITACAAGDLKEVKRIVLLDVPASVDIKDEYPLLDEACPVSKCVSLKNDQLDVWGTAFLASLKSEKIERSALSGAFAGGAKRTQGKLPVVHELIKAAAAKGYTTLGATKGRDGRRALLWAADAANDEEAAALVAAVRAAGARDLDADVALARAATRGRGALVAALLADWSPHRSVAPALHRAADAGHAEIVKALLARARDVDAETARGSTALALALDKGRLGCVRALLEAGADPLRDKTRLSLRVAGVDVATAKAYVGALTTLAITRPEDVAAELAACVAAAPSSAVARALREGERALAPVLAEPADDGLAGLSVKALKALAAERGVDISRCCEKSEIVALLRAAPAPPPPPPAPTPEPAAPPANATSKKNAKKRRKKRASAARQAAAAAAAALENADASLAHFDELAAAIDDEGEAEPLDEIELAAVAAAEEGIGAKTLRRGLAAVQAAEEAGVDAVARARELEAVLSEFAQPDVETVSLDANDDDATTDDNDADGADPAVRALLTRLDLVRFLDTFRENEVDAASLPKLTSADLAEMRIPIGPRRLILDALAETDASRRPRRKSAGRRGRVIVS</sequence>
<feature type="repeat" description="ANK" evidence="3">
    <location>
        <begin position="333"/>
        <end position="365"/>
    </location>
</feature>
<feature type="compositionally biased region" description="Pro residues" evidence="4">
    <location>
        <begin position="505"/>
        <end position="521"/>
    </location>
</feature>
<dbReference type="SUPFAM" id="SSF47769">
    <property type="entry name" value="SAM/Pointed domain"/>
    <property type="match status" value="1"/>
</dbReference>
<keyword evidence="7" id="KW-1185">Reference proteome</keyword>
<dbReference type="InterPro" id="IPR036770">
    <property type="entry name" value="Ankyrin_rpt-contain_sf"/>
</dbReference>
<evidence type="ECO:0000256" key="3">
    <source>
        <dbReference type="PROSITE-ProRule" id="PRU00023"/>
    </source>
</evidence>
<dbReference type="Proteomes" id="UP000789595">
    <property type="component" value="Unassembled WGS sequence"/>
</dbReference>
<protein>
    <recommendedName>
        <fullName evidence="5">SAM domain-containing protein</fullName>
    </recommendedName>
</protein>
<dbReference type="PANTHER" id="PTHR24198">
    <property type="entry name" value="ANKYRIN REPEAT AND PROTEIN KINASE DOMAIN-CONTAINING PROTEIN"/>
    <property type="match status" value="1"/>
</dbReference>
<evidence type="ECO:0000256" key="2">
    <source>
        <dbReference type="ARBA" id="ARBA00023043"/>
    </source>
</evidence>
<dbReference type="PROSITE" id="PS50297">
    <property type="entry name" value="ANK_REP_REGION"/>
    <property type="match status" value="1"/>
</dbReference>
<evidence type="ECO:0000256" key="1">
    <source>
        <dbReference type="ARBA" id="ARBA00022737"/>
    </source>
</evidence>
<feature type="repeat" description="ANK" evidence="3">
    <location>
        <begin position="366"/>
        <end position="392"/>
    </location>
</feature>
<dbReference type="Gene3D" id="1.10.150.50">
    <property type="entry name" value="Transcription Factor, Ets-1"/>
    <property type="match status" value="1"/>
</dbReference>
<evidence type="ECO:0000313" key="6">
    <source>
        <dbReference type="EMBL" id="CAH0364518.1"/>
    </source>
</evidence>
<dbReference type="SMART" id="SM00248">
    <property type="entry name" value="ANK"/>
    <property type="match status" value="3"/>
</dbReference>
<organism evidence="6 7">
    <name type="scientific">Pelagomonas calceolata</name>
    <dbReference type="NCBI Taxonomy" id="35677"/>
    <lineage>
        <taxon>Eukaryota</taxon>
        <taxon>Sar</taxon>
        <taxon>Stramenopiles</taxon>
        <taxon>Ochrophyta</taxon>
        <taxon>Pelagophyceae</taxon>
        <taxon>Pelagomonadales</taxon>
        <taxon>Pelagomonadaceae</taxon>
        <taxon>Pelagomonas</taxon>
    </lineage>
</organism>
<evidence type="ECO:0000256" key="4">
    <source>
        <dbReference type="SAM" id="MobiDB-lite"/>
    </source>
</evidence>
<feature type="region of interest" description="Disordered" evidence="4">
    <location>
        <begin position="1"/>
        <end position="20"/>
    </location>
</feature>
<dbReference type="Pfam" id="PF12796">
    <property type="entry name" value="Ank_2"/>
    <property type="match status" value="1"/>
</dbReference>
<keyword evidence="1" id="KW-0677">Repeat</keyword>
<keyword evidence="2 3" id="KW-0040">ANK repeat</keyword>
<feature type="compositionally biased region" description="Basic and acidic residues" evidence="4">
    <location>
        <begin position="1"/>
        <end position="12"/>
    </location>
</feature>
<dbReference type="OrthoDB" id="435382at2759"/>
<feature type="compositionally biased region" description="Basic residues" evidence="4">
    <location>
        <begin position="529"/>
        <end position="540"/>
    </location>
</feature>
<dbReference type="PANTHER" id="PTHR24198:SF165">
    <property type="entry name" value="ANKYRIN REPEAT-CONTAINING PROTEIN-RELATED"/>
    <property type="match status" value="1"/>
</dbReference>
<evidence type="ECO:0000259" key="5">
    <source>
        <dbReference type="SMART" id="SM00454"/>
    </source>
</evidence>
<dbReference type="SUPFAM" id="SSF48403">
    <property type="entry name" value="Ankyrin repeat"/>
    <property type="match status" value="1"/>
</dbReference>
<proteinExistence type="predicted"/>
<dbReference type="InterPro" id="IPR001660">
    <property type="entry name" value="SAM"/>
</dbReference>
<dbReference type="Gene3D" id="1.25.40.20">
    <property type="entry name" value="Ankyrin repeat-containing domain"/>
    <property type="match status" value="1"/>
</dbReference>
<dbReference type="SMART" id="SM00454">
    <property type="entry name" value="SAM"/>
    <property type="match status" value="1"/>
</dbReference>